<gene>
    <name evidence="2" type="ORF">LXT12_22670</name>
</gene>
<evidence type="ECO:0000256" key="1">
    <source>
        <dbReference type="SAM" id="SignalP"/>
    </source>
</evidence>
<comment type="caution">
    <text evidence="2">The sequence shown here is derived from an EMBL/GenBank/DDBJ whole genome shotgun (WGS) entry which is preliminary data.</text>
</comment>
<dbReference type="RefSeq" id="WP_233394575.1">
    <property type="nucleotide sequence ID" value="NZ_JAJTWT010000012.1"/>
</dbReference>
<keyword evidence="1" id="KW-0732">Signal</keyword>
<feature type="chain" id="PRO_5045955358" description="PEP-CTERM protein-sorting domain-containing protein" evidence="1">
    <location>
        <begin position="27"/>
        <end position="267"/>
    </location>
</feature>
<proteinExistence type="predicted"/>
<protein>
    <recommendedName>
        <fullName evidence="4">PEP-CTERM protein-sorting domain-containing protein</fullName>
    </recommendedName>
</protein>
<feature type="signal peptide" evidence="1">
    <location>
        <begin position="1"/>
        <end position="26"/>
    </location>
</feature>
<evidence type="ECO:0008006" key="4">
    <source>
        <dbReference type="Google" id="ProtNLM"/>
    </source>
</evidence>
<sequence>MRFPFRVVSRAGVAAMLALAGVAASAAPIHFSLSFGDRNGPEASTLASTSLASILRGDAEGLFSAQNLQFASFSGVGVLGQGNVTSVGAIQSGVDAYCVDKCRRIGGKLFQGGLQSGTYVIDWYFNDELAPTGEFPPGSGVAPLKDVLAHPVAPGNIDYPGFAAAYTPYSVYASLYGAQLHIVDLLGNDVFSALFRSSDCTEANFHCSAFEVENDFEKTFSHPVDSLFMHFEGPVGFLPEPATGPLVLLALLGVAGASRFTRPRRLG</sequence>
<keyword evidence="3" id="KW-1185">Reference proteome</keyword>
<accession>A0ABS8XN56</accession>
<name>A0ABS8XN56_9BURK</name>
<evidence type="ECO:0000313" key="3">
    <source>
        <dbReference type="Proteomes" id="UP001201463"/>
    </source>
</evidence>
<reference evidence="2 3" key="1">
    <citation type="submission" date="2021-12" db="EMBL/GenBank/DDBJ databases">
        <title>Genome seq of p7.</title>
        <authorList>
            <person name="Seo T."/>
        </authorList>
    </citation>
    <scope>NUCLEOTIDE SEQUENCE [LARGE SCALE GENOMIC DNA]</scope>
    <source>
        <strain evidence="2 3">P7</strain>
    </source>
</reference>
<organism evidence="2 3">
    <name type="scientific">Pelomonas caseinilytica</name>
    <dbReference type="NCBI Taxonomy" id="2906763"/>
    <lineage>
        <taxon>Bacteria</taxon>
        <taxon>Pseudomonadati</taxon>
        <taxon>Pseudomonadota</taxon>
        <taxon>Betaproteobacteria</taxon>
        <taxon>Burkholderiales</taxon>
        <taxon>Sphaerotilaceae</taxon>
        <taxon>Roseateles</taxon>
    </lineage>
</organism>
<dbReference type="Proteomes" id="UP001201463">
    <property type="component" value="Unassembled WGS sequence"/>
</dbReference>
<dbReference type="EMBL" id="JAJTWT010000012">
    <property type="protein sequence ID" value="MCE4540059.1"/>
    <property type="molecule type" value="Genomic_DNA"/>
</dbReference>
<evidence type="ECO:0000313" key="2">
    <source>
        <dbReference type="EMBL" id="MCE4540059.1"/>
    </source>
</evidence>